<dbReference type="AlphaFoldDB" id="A0A3B0TSE7"/>
<protein>
    <submittedName>
        <fullName evidence="1">Uncharacterized protein</fullName>
    </submittedName>
</protein>
<gene>
    <name evidence="1" type="ORF">MNBD_BACTEROID03-296</name>
</gene>
<organism evidence="1">
    <name type="scientific">hydrothermal vent metagenome</name>
    <dbReference type="NCBI Taxonomy" id="652676"/>
    <lineage>
        <taxon>unclassified sequences</taxon>
        <taxon>metagenomes</taxon>
        <taxon>ecological metagenomes</taxon>
    </lineage>
</organism>
<reference evidence="1" key="1">
    <citation type="submission" date="2018-06" db="EMBL/GenBank/DDBJ databases">
        <authorList>
            <person name="Zhirakovskaya E."/>
        </authorList>
    </citation>
    <scope>NUCLEOTIDE SEQUENCE</scope>
</reference>
<sequence>MKYKECLNQEVIVNELTHIQIMDFELSFGKLAIDGLHFLSSEKHCTIYESILKSETRFSRSLRIYSDVKSYGKNKSVGQFDLSSYFMDKDFDFRRKQLGIEECVKLMYIKITVSHSEGCDLLRE</sequence>
<evidence type="ECO:0000313" key="1">
    <source>
        <dbReference type="EMBL" id="VAW09966.1"/>
    </source>
</evidence>
<name>A0A3B0TSE7_9ZZZZ</name>
<accession>A0A3B0TSE7</accession>
<proteinExistence type="predicted"/>
<dbReference type="EMBL" id="UOEL01000007">
    <property type="protein sequence ID" value="VAW09966.1"/>
    <property type="molecule type" value="Genomic_DNA"/>
</dbReference>